<feature type="transmembrane region" description="Helical" evidence="1">
    <location>
        <begin position="97"/>
        <end position="116"/>
    </location>
</feature>
<organism evidence="2 3">
    <name type="scientific">Kurthia sibirica</name>
    <dbReference type="NCBI Taxonomy" id="202750"/>
    <lineage>
        <taxon>Bacteria</taxon>
        <taxon>Bacillati</taxon>
        <taxon>Bacillota</taxon>
        <taxon>Bacilli</taxon>
        <taxon>Bacillales</taxon>
        <taxon>Caryophanaceae</taxon>
        <taxon>Kurthia</taxon>
    </lineage>
</organism>
<name>A0A2U3APJ4_9BACL</name>
<comment type="caution">
    <text evidence="2">The sequence shown here is derived from an EMBL/GenBank/DDBJ whole genome shotgun (WGS) entry which is preliminary data.</text>
</comment>
<evidence type="ECO:0000256" key="1">
    <source>
        <dbReference type="SAM" id="Phobius"/>
    </source>
</evidence>
<dbReference type="Proteomes" id="UP000245938">
    <property type="component" value="Unassembled WGS sequence"/>
</dbReference>
<proteinExistence type="predicted"/>
<protein>
    <submittedName>
        <fullName evidence="2">Uncharacterized protein</fullName>
    </submittedName>
</protein>
<feature type="transmembrane region" description="Helical" evidence="1">
    <location>
        <begin position="156"/>
        <end position="173"/>
    </location>
</feature>
<reference evidence="2 3" key="1">
    <citation type="submission" date="2018-05" db="EMBL/GenBank/DDBJ databases">
        <title>Kurthia sibirica genome sequence.</title>
        <authorList>
            <person name="Maclea K.S."/>
            <person name="Goen A.E."/>
        </authorList>
    </citation>
    <scope>NUCLEOTIDE SEQUENCE [LARGE SCALE GENOMIC DNA]</scope>
    <source>
        <strain evidence="2 3">ATCC 49154</strain>
    </source>
</reference>
<dbReference type="RefSeq" id="WP_109305067.1">
    <property type="nucleotide sequence ID" value="NZ_QFVR01000003.1"/>
</dbReference>
<feature type="transmembrane region" description="Helical" evidence="1">
    <location>
        <begin position="12"/>
        <end position="32"/>
    </location>
</feature>
<evidence type="ECO:0000313" key="2">
    <source>
        <dbReference type="EMBL" id="PWI26463.1"/>
    </source>
</evidence>
<evidence type="ECO:0000313" key="3">
    <source>
        <dbReference type="Proteomes" id="UP000245938"/>
    </source>
</evidence>
<keyword evidence="1" id="KW-0472">Membrane</keyword>
<dbReference type="OrthoDB" id="2990886at2"/>
<keyword evidence="1" id="KW-0812">Transmembrane</keyword>
<gene>
    <name evidence="2" type="ORF">DEX24_03790</name>
</gene>
<dbReference type="AlphaFoldDB" id="A0A2U3APJ4"/>
<feature type="transmembrane region" description="Helical" evidence="1">
    <location>
        <begin position="44"/>
        <end position="62"/>
    </location>
</feature>
<dbReference type="EMBL" id="QFVR01000003">
    <property type="protein sequence ID" value="PWI26463.1"/>
    <property type="molecule type" value="Genomic_DNA"/>
</dbReference>
<feature type="transmembrane region" description="Helical" evidence="1">
    <location>
        <begin position="131"/>
        <end position="150"/>
    </location>
</feature>
<keyword evidence="3" id="KW-1185">Reference proteome</keyword>
<keyword evidence="1" id="KW-1133">Transmembrane helix</keyword>
<sequence>MDSRFKNLNKKRYFVILGVLATTTTIWIPIFVNDFIQEDMQKLSFVPFVLPGIAIFIVLELVKRNILSTIFKKPIAVYLIVSLLFMLYLLYIPFVWVGVILFSLLTAIGILVSIDLRKTFLEANVAIDSKFVLQSLYLNGAIFLLIFSSIYKYLEVLQFVIIILNSISMIYLMRERVKLNMSNSRATVE</sequence>
<feature type="transmembrane region" description="Helical" evidence="1">
    <location>
        <begin position="74"/>
        <end position="91"/>
    </location>
</feature>
<accession>A0A2U3APJ4</accession>